<dbReference type="GO" id="GO:0016020">
    <property type="term" value="C:membrane"/>
    <property type="evidence" value="ECO:0007669"/>
    <property type="project" value="UniProtKB-SubCell"/>
</dbReference>
<organism evidence="6 7">
    <name type="scientific">Sphaeroforma arctica JP610</name>
    <dbReference type="NCBI Taxonomy" id="667725"/>
    <lineage>
        <taxon>Eukaryota</taxon>
        <taxon>Ichthyosporea</taxon>
        <taxon>Ichthyophonida</taxon>
        <taxon>Sphaeroforma</taxon>
    </lineage>
</organism>
<feature type="transmembrane region" description="Helical" evidence="5">
    <location>
        <begin position="192"/>
        <end position="209"/>
    </location>
</feature>
<dbReference type="InterPro" id="IPR059112">
    <property type="entry name" value="CysZ/EI24"/>
</dbReference>
<dbReference type="AlphaFoldDB" id="A0A0L0G323"/>
<keyword evidence="4 5" id="KW-0472">Membrane</keyword>
<dbReference type="Proteomes" id="UP000054560">
    <property type="component" value="Unassembled WGS sequence"/>
</dbReference>
<accession>A0A0L0G323</accession>
<proteinExistence type="predicted"/>
<keyword evidence="7" id="KW-1185">Reference proteome</keyword>
<dbReference type="Pfam" id="PF07264">
    <property type="entry name" value="EI24"/>
    <property type="match status" value="1"/>
</dbReference>
<reference evidence="6 7" key="1">
    <citation type="submission" date="2011-02" db="EMBL/GenBank/DDBJ databases">
        <title>The Genome Sequence of Sphaeroforma arctica JP610.</title>
        <authorList>
            <consortium name="The Broad Institute Genome Sequencing Platform"/>
            <person name="Russ C."/>
            <person name="Cuomo C."/>
            <person name="Young S.K."/>
            <person name="Zeng Q."/>
            <person name="Gargeya S."/>
            <person name="Alvarado L."/>
            <person name="Berlin A."/>
            <person name="Chapman S.B."/>
            <person name="Chen Z."/>
            <person name="Freedman E."/>
            <person name="Gellesch M."/>
            <person name="Goldberg J."/>
            <person name="Griggs A."/>
            <person name="Gujja S."/>
            <person name="Heilman E."/>
            <person name="Heiman D."/>
            <person name="Howarth C."/>
            <person name="Mehta T."/>
            <person name="Neiman D."/>
            <person name="Pearson M."/>
            <person name="Roberts A."/>
            <person name="Saif S."/>
            <person name="Shea T."/>
            <person name="Shenoy N."/>
            <person name="Sisk P."/>
            <person name="Stolte C."/>
            <person name="Sykes S."/>
            <person name="White J."/>
            <person name="Yandava C."/>
            <person name="Burger G."/>
            <person name="Gray M.W."/>
            <person name="Holland P.W.H."/>
            <person name="King N."/>
            <person name="Lang F.B.F."/>
            <person name="Roger A.J."/>
            <person name="Ruiz-Trillo I."/>
            <person name="Haas B."/>
            <person name="Nusbaum C."/>
            <person name="Birren B."/>
        </authorList>
    </citation>
    <scope>NUCLEOTIDE SEQUENCE [LARGE SCALE GENOMIC DNA]</scope>
    <source>
        <strain evidence="6 7">JP610</strain>
    </source>
</reference>
<evidence type="ECO:0000256" key="4">
    <source>
        <dbReference type="ARBA" id="ARBA00023136"/>
    </source>
</evidence>
<comment type="subcellular location">
    <subcellularLocation>
        <location evidence="1">Membrane</location>
        <topology evidence="1">Multi-pass membrane protein</topology>
    </subcellularLocation>
</comment>
<dbReference type="OrthoDB" id="266518at2759"/>
<evidence type="ECO:0000313" key="6">
    <source>
        <dbReference type="EMBL" id="KNC83236.1"/>
    </source>
</evidence>
<evidence type="ECO:0000313" key="7">
    <source>
        <dbReference type="Proteomes" id="UP000054560"/>
    </source>
</evidence>
<feature type="transmembrane region" description="Helical" evidence="5">
    <location>
        <begin position="57"/>
        <end position="83"/>
    </location>
</feature>
<evidence type="ECO:0008006" key="8">
    <source>
        <dbReference type="Google" id="ProtNLM"/>
    </source>
</evidence>
<feature type="transmembrane region" description="Helical" evidence="5">
    <location>
        <begin position="103"/>
        <end position="123"/>
    </location>
</feature>
<dbReference type="GO" id="GO:0005783">
    <property type="term" value="C:endoplasmic reticulum"/>
    <property type="evidence" value="ECO:0007669"/>
    <property type="project" value="TreeGrafter"/>
</dbReference>
<feature type="transmembrane region" description="Helical" evidence="5">
    <location>
        <begin position="253"/>
        <end position="270"/>
    </location>
</feature>
<name>A0A0L0G323_9EUKA</name>
<gene>
    <name evidence="6" type="ORF">SARC_04514</name>
</gene>
<dbReference type="RefSeq" id="XP_014157138.1">
    <property type="nucleotide sequence ID" value="XM_014301663.1"/>
</dbReference>
<dbReference type="PANTHER" id="PTHR21389:SF0">
    <property type="entry name" value="ETOPOSIDE-INDUCED PROTEIN 2.4 HOMOLOG"/>
    <property type="match status" value="1"/>
</dbReference>
<dbReference type="PANTHER" id="PTHR21389">
    <property type="entry name" value="P53 INDUCED PROTEIN"/>
    <property type="match status" value="1"/>
</dbReference>
<dbReference type="EMBL" id="KQ241852">
    <property type="protein sequence ID" value="KNC83236.1"/>
    <property type="molecule type" value="Genomic_DNA"/>
</dbReference>
<evidence type="ECO:0000256" key="2">
    <source>
        <dbReference type="ARBA" id="ARBA00022692"/>
    </source>
</evidence>
<sequence>MSRNKGVIKNAGTDWQAVTIVLTTSFLEGVADSLAFPKVSTVLEKSERISTRVQRCVIINLVLFLGCLHLLDGYVVSFFYFILKTIWGWSSGQGDEPEAAKLLLQYTYNLIWVYPIYCLSFILNSVWYQDIAEDTYNLLFNGSSTRERASTNVSVISAISSKAAETTISLLLETMVALLVTGLNLVPHVGPTLSFILMCWLYALYCFEFKWSSFRWSLDKRLAFIEDRWPYFLGFGLPLSCVTVFSSRFLSSGLFAILYPAFLILATATNPEARSSESKAPFRIPIFTLPQLINKCFFFFFK</sequence>
<dbReference type="GeneID" id="25905018"/>
<keyword evidence="3 5" id="KW-1133">Transmembrane helix</keyword>
<evidence type="ECO:0000256" key="5">
    <source>
        <dbReference type="SAM" id="Phobius"/>
    </source>
</evidence>
<protein>
    <recommendedName>
        <fullName evidence="8">Etoposide-induced protein 2.4</fullName>
    </recommendedName>
</protein>
<dbReference type="GO" id="GO:0016236">
    <property type="term" value="P:macroautophagy"/>
    <property type="evidence" value="ECO:0007669"/>
    <property type="project" value="TreeGrafter"/>
</dbReference>
<dbReference type="eggNOG" id="KOG3966">
    <property type="taxonomic scope" value="Eukaryota"/>
</dbReference>
<keyword evidence="2 5" id="KW-0812">Transmembrane</keyword>
<evidence type="ECO:0000256" key="1">
    <source>
        <dbReference type="ARBA" id="ARBA00004141"/>
    </source>
</evidence>
<evidence type="ECO:0000256" key="3">
    <source>
        <dbReference type="ARBA" id="ARBA00022989"/>
    </source>
</evidence>